<evidence type="ECO:0000313" key="3">
    <source>
        <dbReference type="Proteomes" id="UP001652700"/>
    </source>
</evidence>
<organism evidence="2 3">
    <name type="scientific">Diabrotica virgifera virgifera</name>
    <name type="common">western corn rootworm</name>
    <dbReference type="NCBI Taxonomy" id="50390"/>
    <lineage>
        <taxon>Eukaryota</taxon>
        <taxon>Metazoa</taxon>
        <taxon>Ecdysozoa</taxon>
        <taxon>Arthropoda</taxon>
        <taxon>Hexapoda</taxon>
        <taxon>Insecta</taxon>
        <taxon>Pterygota</taxon>
        <taxon>Neoptera</taxon>
        <taxon>Endopterygota</taxon>
        <taxon>Coleoptera</taxon>
        <taxon>Polyphaga</taxon>
        <taxon>Cucujiformia</taxon>
        <taxon>Chrysomeloidea</taxon>
        <taxon>Chrysomelidae</taxon>
        <taxon>Galerucinae</taxon>
        <taxon>Diabroticina</taxon>
        <taxon>Diabroticites</taxon>
        <taxon>Diabrotica</taxon>
    </lineage>
</organism>
<proteinExistence type="predicted"/>
<dbReference type="InterPro" id="IPR036846">
    <property type="entry name" value="GM2-AP_sf"/>
</dbReference>
<dbReference type="GeneID" id="114329766"/>
<keyword evidence="1" id="KW-0732">Signal</keyword>
<dbReference type="PANTHER" id="PTHR21112">
    <property type="entry name" value="CHEMOSENSORY PROTEIN A 29A-RELATED"/>
    <property type="match status" value="1"/>
</dbReference>
<evidence type="ECO:0000256" key="1">
    <source>
        <dbReference type="ARBA" id="ARBA00022729"/>
    </source>
</evidence>
<protein>
    <submittedName>
        <fullName evidence="2">Uncharacterized protein</fullName>
    </submittedName>
</protein>
<name>A0ABM5JJI3_DIAVI</name>
<sequence>MKFSINLVAGLIGIWFHTTFSAKILYEIQTMDTCKEPEYAQIDNIVKKFHLSRYNRTVKMLESQISSKVPLDENIEGTILSAKWMNGKWLSIPFIPYVPDICSVIQQHYPEQVKYMFTGFGIEHPDRCPFPAFSAKILYELQSLDICKDPEYAHIDNFVKKLRLSRYNRTVKMLEFQINSKVPLDKNIEGTVSTAKWTNGKWLSIPFIPYVPDICSIALKYYPDQISYMFAGFGIEHPDRCPFPAGNYTLDNYPMVTKYEVNSLVPMNGRFMFKAIFRKVATKEVIGCIEGVDLQTVQ</sequence>
<evidence type="ECO:0000313" key="2">
    <source>
        <dbReference type="EnsemblMetazoa" id="XP_050498098.1"/>
    </source>
</evidence>
<accession>A0ABM5JJI3</accession>
<dbReference type="EnsemblMetazoa" id="XM_050642141.1">
    <property type="protein sequence ID" value="XP_050498098.1"/>
    <property type="gene ID" value="LOC114329766"/>
</dbReference>
<reference evidence="2" key="1">
    <citation type="submission" date="2025-05" db="UniProtKB">
        <authorList>
            <consortium name="EnsemblMetazoa"/>
        </authorList>
    </citation>
    <scope>IDENTIFICATION</scope>
</reference>
<dbReference type="Gene3D" id="2.70.220.10">
    <property type="entry name" value="Ganglioside GM2 activator"/>
    <property type="match status" value="1"/>
</dbReference>
<dbReference type="Proteomes" id="UP001652700">
    <property type="component" value="Unplaced"/>
</dbReference>
<keyword evidence="3" id="KW-1185">Reference proteome</keyword>
<dbReference type="PANTHER" id="PTHR21112:SF0">
    <property type="entry name" value="CHEMOSENSORY PROTEIN A 29A-RELATED"/>
    <property type="match status" value="1"/>
</dbReference>
<dbReference type="RefSeq" id="XP_050498098.1">
    <property type="nucleotide sequence ID" value="XM_050642141.1"/>
</dbReference>